<keyword evidence="2" id="KW-1185">Reference proteome</keyword>
<reference evidence="1" key="2">
    <citation type="submission" date="2018-03" db="EMBL/GenBank/DDBJ databases">
        <title>The Triticum urartu genome reveals the dynamic nature of wheat genome evolution.</title>
        <authorList>
            <person name="Ling H."/>
            <person name="Ma B."/>
            <person name="Shi X."/>
            <person name="Liu H."/>
            <person name="Dong L."/>
            <person name="Sun H."/>
            <person name="Cao Y."/>
            <person name="Gao Q."/>
            <person name="Zheng S."/>
            <person name="Li Y."/>
            <person name="Yu Y."/>
            <person name="Du H."/>
            <person name="Qi M."/>
            <person name="Li Y."/>
            <person name="Yu H."/>
            <person name="Cui Y."/>
            <person name="Wang N."/>
            <person name="Chen C."/>
            <person name="Wu H."/>
            <person name="Zhao Y."/>
            <person name="Zhang J."/>
            <person name="Li Y."/>
            <person name="Zhou W."/>
            <person name="Zhang B."/>
            <person name="Hu W."/>
            <person name="Eijk M."/>
            <person name="Tang J."/>
            <person name="Witsenboer H."/>
            <person name="Zhao S."/>
            <person name="Li Z."/>
            <person name="Zhang A."/>
            <person name="Wang D."/>
            <person name="Liang C."/>
        </authorList>
    </citation>
    <scope>NUCLEOTIDE SEQUENCE [LARGE SCALE GENOMIC DNA]</scope>
    <source>
        <strain evidence="1">cv. G1812</strain>
    </source>
</reference>
<dbReference type="EnsemblPlants" id="TuG1812G0100000435.01.T01">
    <property type="protein sequence ID" value="TuG1812G0100000435.01.T01.cds250424"/>
    <property type="gene ID" value="TuG1812G0100000435.01"/>
</dbReference>
<dbReference type="InterPro" id="IPR052343">
    <property type="entry name" value="Retrotransposon-Effector_Assoc"/>
</dbReference>
<sequence length="153" mass="17212">MATEFYSNLYTSEGTIGMEEVLSHIPSRVDAAMNARLNKPYSKEEVKEALFQMFPTKAPGPDGFPAHFFQRHWDLCGEEITGMIIRVLDGVDSPEDINRTFIVMIPKVASPKILGQFRPISLCNVIYKIASKVLANRLKMILSEVISEEQSAF</sequence>
<evidence type="ECO:0008006" key="3">
    <source>
        <dbReference type="Google" id="ProtNLM"/>
    </source>
</evidence>
<protein>
    <recommendedName>
        <fullName evidence="3">Reverse transcriptase domain-containing protein</fullName>
    </recommendedName>
</protein>
<evidence type="ECO:0000313" key="2">
    <source>
        <dbReference type="Proteomes" id="UP000015106"/>
    </source>
</evidence>
<name>A0A8R7NXL9_TRIUA</name>
<dbReference type="SUPFAM" id="SSF56672">
    <property type="entry name" value="DNA/RNA polymerases"/>
    <property type="match status" value="1"/>
</dbReference>
<dbReference type="Proteomes" id="UP000015106">
    <property type="component" value="Chromosome 1"/>
</dbReference>
<accession>A0A8R7NXL9</accession>
<dbReference type="PANTHER" id="PTHR46890:SF48">
    <property type="entry name" value="RNA-DIRECTED DNA POLYMERASE"/>
    <property type="match status" value="1"/>
</dbReference>
<proteinExistence type="predicted"/>
<reference evidence="1" key="3">
    <citation type="submission" date="2022-06" db="UniProtKB">
        <authorList>
            <consortium name="EnsemblPlants"/>
        </authorList>
    </citation>
    <scope>IDENTIFICATION</scope>
</reference>
<reference evidence="2" key="1">
    <citation type="journal article" date="2013" name="Nature">
        <title>Draft genome of the wheat A-genome progenitor Triticum urartu.</title>
        <authorList>
            <person name="Ling H.Q."/>
            <person name="Zhao S."/>
            <person name="Liu D."/>
            <person name="Wang J."/>
            <person name="Sun H."/>
            <person name="Zhang C."/>
            <person name="Fan H."/>
            <person name="Li D."/>
            <person name="Dong L."/>
            <person name="Tao Y."/>
            <person name="Gao C."/>
            <person name="Wu H."/>
            <person name="Li Y."/>
            <person name="Cui Y."/>
            <person name="Guo X."/>
            <person name="Zheng S."/>
            <person name="Wang B."/>
            <person name="Yu K."/>
            <person name="Liang Q."/>
            <person name="Yang W."/>
            <person name="Lou X."/>
            <person name="Chen J."/>
            <person name="Feng M."/>
            <person name="Jian J."/>
            <person name="Zhang X."/>
            <person name="Luo G."/>
            <person name="Jiang Y."/>
            <person name="Liu J."/>
            <person name="Wang Z."/>
            <person name="Sha Y."/>
            <person name="Zhang B."/>
            <person name="Wu H."/>
            <person name="Tang D."/>
            <person name="Shen Q."/>
            <person name="Xue P."/>
            <person name="Zou S."/>
            <person name="Wang X."/>
            <person name="Liu X."/>
            <person name="Wang F."/>
            <person name="Yang Y."/>
            <person name="An X."/>
            <person name="Dong Z."/>
            <person name="Zhang K."/>
            <person name="Zhang X."/>
            <person name="Luo M.C."/>
            <person name="Dvorak J."/>
            <person name="Tong Y."/>
            <person name="Wang J."/>
            <person name="Yang H."/>
            <person name="Li Z."/>
            <person name="Wang D."/>
            <person name="Zhang A."/>
            <person name="Wang J."/>
        </authorList>
    </citation>
    <scope>NUCLEOTIDE SEQUENCE</scope>
    <source>
        <strain evidence="2">cv. G1812</strain>
    </source>
</reference>
<dbReference type="PANTHER" id="PTHR46890">
    <property type="entry name" value="NON-LTR RETROLELEMENT REVERSE TRANSCRIPTASE-LIKE PROTEIN-RELATED"/>
    <property type="match status" value="1"/>
</dbReference>
<organism evidence="1 2">
    <name type="scientific">Triticum urartu</name>
    <name type="common">Red wild einkorn</name>
    <name type="synonym">Crithodium urartu</name>
    <dbReference type="NCBI Taxonomy" id="4572"/>
    <lineage>
        <taxon>Eukaryota</taxon>
        <taxon>Viridiplantae</taxon>
        <taxon>Streptophyta</taxon>
        <taxon>Embryophyta</taxon>
        <taxon>Tracheophyta</taxon>
        <taxon>Spermatophyta</taxon>
        <taxon>Magnoliopsida</taxon>
        <taxon>Liliopsida</taxon>
        <taxon>Poales</taxon>
        <taxon>Poaceae</taxon>
        <taxon>BOP clade</taxon>
        <taxon>Pooideae</taxon>
        <taxon>Triticodae</taxon>
        <taxon>Triticeae</taxon>
        <taxon>Triticinae</taxon>
        <taxon>Triticum</taxon>
    </lineage>
</organism>
<evidence type="ECO:0000313" key="1">
    <source>
        <dbReference type="EnsemblPlants" id="TuG1812G0100000435.01.T01.cds250424"/>
    </source>
</evidence>
<dbReference type="AlphaFoldDB" id="A0A8R7NXL9"/>
<dbReference type="InterPro" id="IPR043502">
    <property type="entry name" value="DNA/RNA_pol_sf"/>
</dbReference>
<dbReference type="Gramene" id="TuG1812G0100000435.01.T01">
    <property type="protein sequence ID" value="TuG1812G0100000435.01.T01.cds250424"/>
    <property type="gene ID" value="TuG1812G0100000435.01"/>
</dbReference>